<reference evidence="1 2" key="1">
    <citation type="journal article" date="2017" name="Viruses">
        <title>Stumbling across the Same Phage: Comparative Genomics of Widespread Temperate Phages Infecting the Fish Pathogen Vibrio anguillarum.</title>
        <authorList>
            <person name="Kalatzis P.G."/>
            <person name="Rorbo N.I."/>
            <person name="Castillo D."/>
            <person name="Mauritzen J.J."/>
            <person name="Jorgensen J."/>
            <person name="Kokkari C."/>
            <person name="Zhang F."/>
            <person name="Katharios P."/>
            <person name="Middelboe M."/>
        </authorList>
    </citation>
    <scope>NUCLEOTIDE SEQUENCE [LARGE SCALE GENOMIC DNA]</scope>
</reference>
<evidence type="ECO:0000313" key="2">
    <source>
        <dbReference type="Proteomes" id="UP000225978"/>
    </source>
</evidence>
<accession>A0A1J0GVB5</accession>
<proteinExistence type="predicted"/>
<dbReference type="Proteomes" id="UP000225978">
    <property type="component" value="Segment"/>
</dbReference>
<name>A0A1J0GVB5_9CAUD</name>
<dbReference type="EMBL" id="KX889068">
    <property type="protein sequence ID" value="APC46117.1"/>
    <property type="molecule type" value="Genomic_DNA"/>
</dbReference>
<organism evidence="1 2">
    <name type="scientific">Vibrio phage vB_VspP_pVa5</name>
    <dbReference type="NCBI Taxonomy" id="1913109"/>
    <lineage>
        <taxon>Viruses</taxon>
        <taxon>Duplodnaviria</taxon>
        <taxon>Heunggongvirae</taxon>
        <taxon>Uroviricota</taxon>
        <taxon>Caudoviricetes</taxon>
        <taxon>Schitoviridae</taxon>
        <taxon>Pontosvirinae</taxon>
        <taxon>Galateavirus</taxon>
        <taxon>Galateavirus PVA5</taxon>
    </lineage>
</organism>
<keyword evidence="2" id="KW-1185">Reference proteome</keyword>
<gene>
    <name evidence="1" type="ORF">vBVspPpVa5_0064</name>
</gene>
<evidence type="ECO:0000313" key="1">
    <source>
        <dbReference type="EMBL" id="APC46117.1"/>
    </source>
</evidence>
<protein>
    <submittedName>
        <fullName evidence="1">Uncharacterized protein</fullName>
    </submittedName>
</protein>
<sequence length="61" mass="6729">MGVTVLHLPTKAVLSPKGYQVGTQINERTSEFLLIDPSMALYRSKSKAKALRMANMYSVVS</sequence>